<evidence type="ECO:0000313" key="5">
    <source>
        <dbReference type="EMBL" id="MBE1161780.1"/>
    </source>
</evidence>
<dbReference type="NCBIfam" id="TIGR00254">
    <property type="entry name" value="GGDEF"/>
    <property type="match status" value="1"/>
</dbReference>
<dbReference type="EMBL" id="JACZZA010000010">
    <property type="protein sequence ID" value="MBE1161780.1"/>
    <property type="molecule type" value="Genomic_DNA"/>
</dbReference>
<evidence type="ECO:0000313" key="6">
    <source>
        <dbReference type="Proteomes" id="UP000651010"/>
    </source>
</evidence>
<comment type="catalytic activity">
    <reaction evidence="2">
        <text>2 GTP = 3',3'-c-di-GMP + 2 diphosphate</text>
        <dbReference type="Rhea" id="RHEA:24898"/>
        <dbReference type="ChEBI" id="CHEBI:33019"/>
        <dbReference type="ChEBI" id="CHEBI:37565"/>
        <dbReference type="ChEBI" id="CHEBI:58805"/>
        <dbReference type="EC" id="2.7.7.65"/>
    </reaction>
</comment>
<dbReference type="SUPFAM" id="SSF55073">
    <property type="entry name" value="Nucleotide cyclase"/>
    <property type="match status" value="1"/>
</dbReference>
<evidence type="ECO:0000259" key="4">
    <source>
        <dbReference type="PROSITE" id="PS50887"/>
    </source>
</evidence>
<name>A0ABR9GCM7_9GAMM</name>
<dbReference type="RefSeq" id="WP_192556628.1">
    <property type="nucleotide sequence ID" value="NZ_JACZZA010000010.1"/>
</dbReference>
<dbReference type="InterPro" id="IPR050469">
    <property type="entry name" value="Diguanylate_Cyclase"/>
</dbReference>
<keyword evidence="6" id="KW-1185">Reference proteome</keyword>
<dbReference type="InterPro" id="IPR000160">
    <property type="entry name" value="GGDEF_dom"/>
</dbReference>
<sequence length="582" mass="64147">MAALLLCMDAKSGTASVDNAQAEAWLTQADDAWSNNISRFRVILAQLQQHEDQLTSTQRWHFRLLNAQLLADKGDYAKAEPILHDIIDHSGDLPLSIRAMAALIRDKFLNRDYVSAYALANTLMAELPRVDNPQARLEGMEEVILMLDQTPVGQHDLALEYARQMKALLPSAKGQCYANALETQSMLYAGNLASTSPAFQAAIDRCLAAGESLQADALRLDQAYQMVDEGHADQAIAFLHSIAPEIEGTDYTPYLASLPVTQARAYLRLGDAVRARKFALDSIAITGPNSPLWTLQDAYEVLYQAEKKQGHDAAALAYYEKYAAQKTAAMDNAKAIALAYQTVRQQVLAAKMKAETLGKENKILQLSQALASQAQKSSRLFNALLLAVIAFFVLAMLWLWRSWRRFRWMARHDGLTRAYNREHFFAEARRALRQLHKAGGDACLIVLDLDHFKRVNDTHGHAAGDQVLRSAAMIVARELRPTDLLGRLGGEEFGILISGCLRDQGLEAANRIRNALATTPVMLDSQVAVMVSASLGMACTANSSFTLRQLLIDADAALYRAKESGRNQVSIDTSEMKSALPS</sequence>
<feature type="transmembrane region" description="Helical" evidence="3">
    <location>
        <begin position="380"/>
        <end position="400"/>
    </location>
</feature>
<dbReference type="CDD" id="cd01949">
    <property type="entry name" value="GGDEF"/>
    <property type="match status" value="1"/>
</dbReference>
<dbReference type="PANTHER" id="PTHR45138:SF9">
    <property type="entry name" value="DIGUANYLATE CYCLASE DGCM-RELATED"/>
    <property type="match status" value="1"/>
</dbReference>
<dbReference type="EC" id="2.7.7.65" evidence="1"/>
<dbReference type="SUPFAM" id="SSF48452">
    <property type="entry name" value="TPR-like"/>
    <property type="match status" value="1"/>
</dbReference>
<dbReference type="InterPro" id="IPR029787">
    <property type="entry name" value="Nucleotide_cyclase"/>
</dbReference>
<dbReference type="PANTHER" id="PTHR45138">
    <property type="entry name" value="REGULATORY COMPONENTS OF SENSORY TRANSDUCTION SYSTEM"/>
    <property type="match status" value="1"/>
</dbReference>
<evidence type="ECO:0000256" key="1">
    <source>
        <dbReference type="ARBA" id="ARBA00012528"/>
    </source>
</evidence>
<dbReference type="SMART" id="SM00267">
    <property type="entry name" value="GGDEF"/>
    <property type="match status" value="1"/>
</dbReference>
<keyword evidence="3" id="KW-1133">Transmembrane helix</keyword>
<evidence type="ECO:0000256" key="2">
    <source>
        <dbReference type="ARBA" id="ARBA00034247"/>
    </source>
</evidence>
<keyword evidence="3" id="KW-0472">Membrane</keyword>
<comment type="caution">
    <text evidence="5">The sequence shown here is derived from an EMBL/GenBank/DDBJ whole genome shotgun (WGS) entry which is preliminary data.</text>
</comment>
<evidence type="ECO:0000256" key="3">
    <source>
        <dbReference type="SAM" id="Phobius"/>
    </source>
</evidence>
<dbReference type="Proteomes" id="UP000651010">
    <property type="component" value="Unassembled WGS sequence"/>
</dbReference>
<dbReference type="Pfam" id="PF00990">
    <property type="entry name" value="GGDEF"/>
    <property type="match status" value="1"/>
</dbReference>
<gene>
    <name evidence="5" type="ORF">IGX34_15465</name>
</gene>
<protein>
    <recommendedName>
        <fullName evidence="1">diguanylate cyclase</fullName>
        <ecNumber evidence="1">2.7.7.65</ecNumber>
    </recommendedName>
</protein>
<dbReference type="InterPro" id="IPR011990">
    <property type="entry name" value="TPR-like_helical_dom_sf"/>
</dbReference>
<reference evidence="5 6" key="1">
    <citation type="submission" date="2020-09" db="EMBL/GenBank/DDBJ databases">
        <title>Dyella sp. 7MK23 isolated from forest soil.</title>
        <authorList>
            <person name="Fu J."/>
        </authorList>
    </citation>
    <scope>NUCLEOTIDE SEQUENCE [LARGE SCALE GENOMIC DNA]</scope>
    <source>
        <strain evidence="5 6">7MK23</strain>
    </source>
</reference>
<proteinExistence type="predicted"/>
<dbReference type="Gene3D" id="3.30.70.270">
    <property type="match status" value="1"/>
</dbReference>
<accession>A0ABR9GCM7</accession>
<dbReference type="PROSITE" id="PS50887">
    <property type="entry name" value="GGDEF"/>
    <property type="match status" value="1"/>
</dbReference>
<dbReference type="InterPro" id="IPR043128">
    <property type="entry name" value="Rev_trsase/Diguanyl_cyclase"/>
</dbReference>
<feature type="domain" description="GGDEF" evidence="4">
    <location>
        <begin position="440"/>
        <end position="574"/>
    </location>
</feature>
<organism evidence="5 6">
    <name type="scientific">Dyella acidiphila</name>
    <dbReference type="NCBI Taxonomy" id="2775866"/>
    <lineage>
        <taxon>Bacteria</taxon>
        <taxon>Pseudomonadati</taxon>
        <taxon>Pseudomonadota</taxon>
        <taxon>Gammaproteobacteria</taxon>
        <taxon>Lysobacterales</taxon>
        <taxon>Rhodanobacteraceae</taxon>
        <taxon>Dyella</taxon>
    </lineage>
</organism>
<keyword evidence="3" id="KW-0812">Transmembrane</keyword>